<protein>
    <submittedName>
        <fullName evidence="2">Uncharacterized protein</fullName>
    </submittedName>
</protein>
<sequence>MLWGKATPQRRYEVPWDVVEVTRAQGGMMQVWRGHKHGVTRHGEATSGWGAPSHAPGDGATGAAPPYLVVESVLGFWWQQESIQDPDSRTAQSDLQNPPFVITTLAGVSGVKDGTPALSQLPRATFARVPLTLALPHGAATGGRVATALACSLPRCKLSRAFSDAC</sequence>
<gene>
    <name evidence="2" type="ORF">Anapl_10493</name>
</gene>
<keyword evidence="3" id="KW-1185">Reference proteome</keyword>
<name>R0KAX2_ANAPL</name>
<dbReference type="AlphaFoldDB" id="R0KAX2"/>
<organism evidence="2 3">
    <name type="scientific">Anas platyrhynchos</name>
    <name type="common">Mallard</name>
    <name type="synonym">Anas boschas</name>
    <dbReference type="NCBI Taxonomy" id="8839"/>
    <lineage>
        <taxon>Eukaryota</taxon>
        <taxon>Metazoa</taxon>
        <taxon>Chordata</taxon>
        <taxon>Craniata</taxon>
        <taxon>Vertebrata</taxon>
        <taxon>Euteleostomi</taxon>
        <taxon>Archelosauria</taxon>
        <taxon>Archosauria</taxon>
        <taxon>Dinosauria</taxon>
        <taxon>Saurischia</taxon>
        <taxon>Theropoda</taxon>
        <taxon>Coelurosauria</taxon>
        <taxon>Aves</taxon>
        <taxon>Neognathae</taxon>
        <taxon>Galloanserae</taxon>
        <taxon>Anseriformes</taxon>
        <taxon>Anatidae</taxon>
        <taxon>Anatinae</taxon>
        <taxon>Anas</taxon>
    </lineage>
</organism>
<feature type="region of interest" description="Disordered" evidence="1">
    <location>
        <begin position="37"/>
        <end position="62"/>
    </location>
</feature>
<evidence type="ECO:0000256" key="1">
    <source>
        <dbReference type="SAM" id="MobiDB-lite"/>
    </source>
</evidence>
<dbReference type="EMBL" id="KB742565">
    <property type="protein sequence ID" value="EOB07012.1"/>
    <property type="molecule type" value="Genomic_DNA"/>
</dbReference>
<accession>R0KAX2</accession>
<reference evidence="3" key="1">
    <citation type="journal article" date="2013" name="Nat. Genet.">
        <title>The duck genome and transcriptome provide insight into an avian influenza virus reservoir species.</title>
        <authorList>
            <person name="Huang Y."/>
            <person name="Li Y."/>
            <person name="Burt D.W."/>
            <person name="Chen H."/>
            <person name="Zhang Y."/>
            <person name="Qian W."/>
            <person name="Kim H."/>
            <person name="Gan S."/>
            <person name="Zhao Y."/>
            <person name="Li J."/>
            <person name="Yi K."/>
            <person name="Feng H."/>
            <person name="Zhu P."/>
            <person name="Li B."/>
            <person name="Liu Q."/>
            <person name="Fairley S."/>
            <person name="Magor K.E."/>
            <person name="Du Z."/>
            <person name="Hu X."/>
            <person name="Goodman L."/>
            <person name="Tafer H."/>
            <person name="Vignal A."/>
            <person name="Lee T."/>
            <person name="Kim K.W."/>
            <person name="Sheng Z."/>
            <person name="An Y."/>
            <person name="Searle S."/>
            <person name="Herrero J."/>
            <person name="Groenen M.A."/>
            <person name="Crooijmans R.P."/>
            <person name="Faraut T."/>
            <person name="Cai Q."/>
            <person name="Webster R.G."/>
            <person name="Aldridge J.R."/>
            <person name="Warren W.C."/>
            <person name="Bartschat S."/>
            <person name="Kehr S."/>
            <person name="Marz M."/>
            <person name="Stadler P.F."/>
            <person name="Smith J."/>
            <person name="Kraus R.H."/>
            <person name="Zhao Y."/>
            <person name="Ren L."/>
            <person name="Fei J."/>
            <person name="Morisson M."/>
            <person name="Kaiser P."/>
            <person name="Griffin D.K."/>
            <person name="Rao M."/>
            <person name="Pitel F."/>
            <person name="Wang J."/>
            <person name="Li N."/>
        </authorList>
    </citation>
    <scope>NUCLEOTIDE SEQUENCE [LARGE SCALE GENOMIC DNA]</scope>
</reference>
<evidence type="ECO:0000313" key="2">
    <source>
        <dbReference type="EMBL" id="EOB07012.1"/>
    </source>
</evidence>
<dbReference type="Proteomes" id="UP000296049">
    <property type="component" value="Unassembled WGS sequence"/>
</dbReference>
<proteinExistence type="predicted"/>
<evidence type="ECO:0000313" key="3">
    <source>
        <dbReference type="Proteomes" id="UP000296049"/>
    </source>
</evidence>